<dbReference type="Ensembl" id="ENSCCRT00020024627.1">
    <property type="protein sequence ID" value="ENSCCRP00020022415.1"/>
    <property type="gene ID" value="ENSCCRG00020010473.1"/>
</dbReference>
<evidence type="ECO:0000256" key="2">
    <source>
        <dbReference type="ARBA" id="ARBA00011738"/>
    </source>
</evidence>
<protein>
    <recommendedName>
        <fullName evidence="13">Lactase</fullName>
    </recommendedName>
</protein>
<comment type="subunit">
    <text evidence="2">Homodimer.</text>
</comment>
<feature type="active site" description="Nucleophile" evidence="6">
    <location>
        <position position="426"/>
    </location>
</feature>
<dbReference type="GO" id="GO:0000016">
    <property type="term" value="F:lactase activity"/>
    <property type="evidence" value="ECO:0007669"/>
    <property type="project" value="TreeGrafter"/>
</dbReference>
<keyword evidence="3 8" id="KW-0378">Hydrolase</keyword>
<keyword evidence="10" id="KW-1133">Transmembrane helix</keyword>
<dbReference type="PROSITE" id="PS00572">
    <property type="entry name" value="GLYCOSYL_HYDROL_F1_1"/>
    <property type="match status" value="1"/>
</dbReference>
<feature type="transmembrane region" description="Helical" evidence="10">
    <location>
        <begin position="566"/>
        <end position="586"/>
    </location>
</feature>
<keyword evidence="10" id="KW-0812">Transmembrane</keyword>
<dbReference type="InterPro" id="IPR033132">
    <property type="entry name" value="GH_1_N_CS"/>
</dbReference>
<dbReference type="PRINTS" id="PR00131">
    <property type="entry name" value="GLHYDRLASE1"/>
</dbReference>
<organism evidence="11 12">
    <name type="scientific">Cyprinus carpio</name>
    <name type="common">Common carp</name>
    <dbReference type="NCBI Taxonomy" id="7962"/>
    <lineage>
        <taxon>Eukaryota</taxon>
        <taxon>Metazoa</taxon>
        <taxon>Chordata</taxon>
        <taxon>Craniata</taxon>
        <taxon>Vertebrata</taxon>
        <taxon>Euteleostomi</taxon>
        <taxon>Actinopterygii</taxon>
        <taxon>Neopterygii</taxon>
        <taxon>Teleostei</taxon>
        <taxon>Ostariophysi</taxon>
        <taxon>Cypriniformes</taxon>
        <taxon>Cyprinidae</taxon>
        <taxon>Cyprininae</taxon>
        <taxon>Cyprinus</taxon>
    </lineage>
</organism>
<dbReference type="PANTHER" id="PTHR10353">
    <property type="entry name" value="GLYCOSYL HYDROLASE"/>
    <property type="match status" value="1"/>
</dbReference>
<keyword evidence="4" id="KW-0325">Glycoprotein</keyword>
<keyword evidence="10" id="KW-0472">Membrane</keyword>
<evidence type="ECO:0000256" key="1">
    <source>
        <dbReference type="ARBA" id="ARBA00010838"/>
    </source>
</evidence>
<dbReference type="FunFam" id="3.20.20.80:FF:000013">
    <property type="entry name" value="lactase-phlorizin hydrolase"/>
    <property type="match status" value="1"/>
</dbReference>
<evidence type="ECO:0000256" key="4">
    <source>
        <dbReference type="ARBA" id="ARBA00023180"/>
    </source>
</evidence>
<evidence type="ECO:0000313" key="12">
    <source>
        <dbReference type="Proteomes" id="UP000694701"/>
    </source>
</evidence>
<dbReference type="Proteomes" id="UP000694701">
    <property type="component" value="Unplaced"/>
</dbReference>
<evidence type="ECO:0000256" key="6">
    <source>
        <dbReference type="PROSITE-ProRule" id="PRU10055"/>
    </source>
</evidence>
<evidence type="ECO:0008006" key="13">
    <source>
        <dbReference type="Google" id="ProtNLM"/>
    </source>
</evidence>
<evidence type="ECO:0000256" key="8">
    <source>
        <dbReference type="RuleBase" id="RU004468"/>
    </source>
</evidence>
<dbReference type="InterPro" id="IPR001360">
    <property type="entry name" value="Glyco_hydro_1"/>
</dbReference>
<accession>A0A8C2D9Q6</accession>
<evidence type="ECO:0000256" key="10">
    <source>
        <dbReference type="SAM" id="Phobius"/>
    </source>
</evidence>
<dbReference type="InterPro" id="IPR018120">
    <property type="entry name" value="Glyco_hydro_1_AS"/>
</dbReference>
<evidence type="ECO:0000313" key="11">
    <source>
        <dbReference type="Ensembl" id="ENSCCRP00020022415.1"/>
    </source>
</evidence>
<reference evidence="11" key="1">
    <citation type="submission" date="2025-08" db="UniProtKB">
        <authorList>
            <consortium name="Ensembl"/>
        </authorList>
    </citation>
    <scope>IDENTIFICATION</scope>
</reference>
<dbReference type="PANTHER" id="PTHR10353:SF38">
    <property type="entry name" value="LACTASE_PHLORIZIN HYDROLASE"/>
    <property type="match status" value="1"/>
</dbReference>
<dbReference type="GO" id="GO:0005975">
    <property type="term" value="P:carbohydrate metabolic process"/>
    <property type="evidence" value="ECO:0007669"/>
    <property type="project" value="InterPro"/>
</dbReference>
<name>A0A8C2D9Q6_CYPCA</name>
<evidence type="ECO:0000256" key="7">
    <source>
        <dbReference type="RuleBase" id="RU003690"/>
    </source>
</evidence>
<dbReference type="Pfam" id="PF00232">
    <property type="entry name" value="Glyco_hydro_1"/>
    <property type="match status" value="2"/>
</dbReference>
<sequence length="608" mass="69130">MDSFEWLKGYTVGYGLHYVNFKLSSRPRSPKRSAHLYFDIMKKNGFPLTEDVEMLYGYFPEGFMWSTASASYQIEGAWRADGKGLSIWDKFAHTPEKISQDDNGDIACDSYNKIAEDINSLKTLRVRHYRFSVSWPRIMPDGTTRKINEAGLNYYHRLLDALLEANIKPQVTLYHWDLPQALQDVGGWENETIVERFRDYADVVFNSLGDKVKFWITINEPYIVALHGYGHGIFAPGINANPGTSPYIAGHNLLKAHAEAWHVYNDKYRTKQGGIIGITINSDWAEPRNPYKQEDVDAAMRFMMGWFAHPVFSGDYSDLMKNIIRERSLAAGRPQSRLPEFTPAEVARIKGTHDYFGFNHYTTVLAFYVDFQNQEHYDADRGAAVISDRTWLESGSDWLKVNPMGFRKILKFIKDEYGNPPVFVTENGVSERGPVNLNDALRIHYYENYINQALKAYLLDGVDMRGYAAWSLMDNLEWTMGYDERFGLFYVNRSDPSLPRIPKKSVWHYASIINCNGFISPGESPPECQIHEPEGTTPPSPPGEEPVVSFLGLEVSSSDAALGLNVLFSLTVIAAVAVVLMAYGLVKASKKQKNPVEERIDLENKCKF</sequence>
<dbReference type="AlphaFoldDB" id="A0A8C2D9Q6"/>
<evidence type="ECO:0000256" key="9">
    <source>
        <dbReference type="SAM" id="MobiDB-lite"/>
    </source>
</evidence>
<dbReference type="PROSITE" id="PS00653">
    <property type="entry name" value="GLYCOSYL_HYDROL_F1_2"/>
    <property type="match status" value="1"/>
</dbReference>
<dbReference type="Gene3D" id="3.20.20.80">
    <property type="entry name" value="Glycosidases"/>
    <property type="match status" value="2"/>
</dbReference>
<dbReference type="SUPFAM" id="SSF51445">
    <property type="entry name" value="(Trans)glycosidases"/>
    <property type="match status" value="2"/>
</dbReference>
<proteinExistence type="inferred from homology"/>
<dbReference type="InterPro" id="IPR017853">
    <property type="entry name" value="GH"/>
</dbReference>
<feature type="region of interest" description="Disordered" evidence="9">
    <location>
        <begin position="524"/>
        <end position="544"/>
    </location>
</feature>
<keyword evidence="5 8" id="KW-0326">Glycosidase</keyword>
<comment type="similarity">
    <text evidence="1 7">Belongs to the glycosyl hydrolase 1 family.</text>
</comment>
<evidence type="ECO:0000256" key="5">
    <source>
        <dbReference type="ARBA" id="ARBA00023295"/>
    </source>
</evidence>
<evidence type="ECO:0000256" key="3">
    <source>
        <dbReference type="ARBA" id="ARBA00022801"/>
    </source>
</evidence>